<proteinExistence type="predicted"/>
<accession>A0ABS3QHR8</accession>
<protein>
    <recommendedName>
        <fullName evidence="3">Ig-like domain-containing protein</fullName>
    </recommendedName>
</protein>
<dbReference type="Proteomes" id="UP000664369">
    <property type="component" value="Unassembled WGS sequence"/>
</dbReference>
<name>A0ABS3QHR8_9BACT</name>
<organism evidence="1 2">
    <name type="scientific">Hymenobacter negativus</name>
    <dbReference type="NCBI Taxonomy" id="2795026"/>
    <lineage>
        <taxon>Bacteria</taxon>
        <taxon>Pseudomonadati</taxon>
        <taxon>Bacteroidota</taxon>
        <taxon>Cytophagia</taxon>
        <taxon>Cytophagales</taxon>
        <taxon>Hymenobacteraceae</taxon>
        <taxon>Hymenobacter</taxon>
    </lineage>
</organism>
<gene>
    <name evidence="1" type="ORF">J4E00_17090</name>
</gene>
<evidence type="ECO:0000313" key="2">
    <source>
        <dbReference type="Proteomes" id="UP000664369"/>
    </source>
</evidence>
<reference evidence="1 2" key="1">
    <citation type="submission" date="2021-03" db="EMBL/GenBank/DDBJ databases">
        <authorList>
            <person name="Kim M.K."/>
        </authorList>
    </citation>
    <scope>NUCLEOTIDE SEQUENCE [LARGE SCALE GENOMIC DNA]</scope>
    <source>
        <strain evidence="1 2">BT442</strain>
    </source>
</reference>
<dbReference type="EMBL" id="JAGETZ010000008">
    <property type="protein sequence ID" value="MBO2010781.1"/>
    <property type="molecule type" value="Genomic_DNA"/>
</dbReference>
<comment type="caution">
    <text evidence="1">The sequence shown here is derived from an EMBL/GenBank/DDBJ whole genome shotgun (WGS) entry which is preliminary data.</text>
</comment>
<sequence>MVSNNVMDPPGANAGMPGFSLSQCQIGKMHYFLGHNGMGLQLLQSGGSVVSYLDNMLVPDYCQHAASEDVTIKAGKVEVWSSAHNLRGNLYIEPGASLTIRCRVGFVGPEAKIVVRRGGELVLDNGTIGNYATSDRLECPNDLRLWLGGDGSDGDNSGLISIRNGGGFTSPRLNAVLTAGATLHIDPVPVLLDGCRLRTDDDSYLCVEPGATFSYARQAQLTIQPGTILGVNPAILGNFDKCEQDMCELLSQTVSFTASTVNTQGTTPLCSGDAVAMAVHSSLAGASVQWFRNGMLVANTENYSETPTGTASIVYQAQVDLNNGCPPVTWSFIQTINPAATIQLLSNSITVCGAGTGAGYLSNDWFDLTSATGSIRNPNAPANLNTTYSWKDPANPAQSVVGRSFNGTANFYFLRLANLRAFGVSSYPLQLCNTSTNPNIPCETCATVTINLNAPAFTVPTPAATCLGQPVTLTASGPAGTTYQWQPGSLTGTSVTVTPTVNTTYAVTGTAASGCQATRQVLVAVNRPTCLACLGGNYTNMSLAGTSFASYNFVAGKTYVFNQDTEFTTSIFTIPQGTRLLFGPNVKLTLRNNARLDLQGGTLTALCDQMWSGIVAEASSRGVVAQKPASLPYSEISHSRNGLVLSSSAPALAQPTLQLRYVAFLHNGQGVQVQAPTSASAPAFAGVIDHCQFDSDPRQMLAPWQYVSAQDLHVSLRHLALSGNCSALTMSTTILSLALFGVWVPTSAPFIATNSVFRDIYVAGIYARDALTSATQLTLNQFIYPTANNEVITSHSPQMRGVFNTDLAVEGPNSLLREGVCVGIFGPTSGGTFTLQGNMFTQPVPLTSFETRIPNQYPQYGVIISGGILKENIFRNLHIAYMSGSTQQDGEVKNNLFENCVYGLYFTNSQPRTASSVGTATVSCNTFLRQPNVSGTSYGIVRDYCQAQGMGGACDQIDFMTSGIASNGSPIYRLQKNKFEGPSSTAAPFYHIYNSPTNAQITYSTFSGIVPTIVVNSSALVYVYNSNVVLTATAGSIVGNDCASEGYQYGLQGRSTGPSTPNSSSASVLKDVFLAQNVPNPCAGTTSVSYRTPIGKQDVQLVIRDYFSGAVVQRQVVPAGEHTVEVNVSKLRPGGYHYALEVDGQPVAHHNLLVQ</sequence>
<keyword evidence="2" id="KW-1185">Reference proteome</keyword>
<evidence type="ECO:0008006" key="3">
    <source>
        <dbReference type="Google" id="ProtNLM"/>
    </source>
</evidence>
<evidence type="ECO:0000313" key="1">
    <source>
        <dbReference type="EMBL" id="MBO2010781.1"/>
    </source>
</evidence>
<dbReference type="RefSeq" id="WP_208176410.1">
    <property type="nucleotide sequence ID" value="NZ_JAGETZ010000008.1"/>
</dbReference>